<evidence type="ECO:0000313" key="1">
    <source>
        <dbReference type="EMBL" id="CEP12137.1"/>
    </source>
</evidence>
<reference evidence="1 2" key="1">
    <citation type="submission" date="2014-09" db="EMBL/GenBank/DDBJ databases">
        <authorList>
            <person name="Ellenberger Sabrina"/>
        </authorList>
    </citation>
    <scope>NUCLEOTIDE SEQUENCE [LARGE SCALE GENOMIC DNA]</scope>
    <source>
        <strain evidence="1 2">CBS 412.66</strain>
    </source>
</reference>
<accession>A0A0B7N413</accession>
<dbReference type="SUPFAM" id="SSF56219">
    <property type="entry name" value="DNase I-like"/>
    <property type="match status" value="1"/>
</dbReference>
<dbReference type="EMBL" id="LN727414">
    <property type="protein sequence ID" value="CEP12137.1"/>
    <property type="molecule type" value="Genomic_DNA"/>
</dbReference>
<dbReference type="OrthoDB" id="2282763at2759"/>
<protein>
    <recommendedName>
        <fullName evidence="3">Endonuclease/exonuclease/phosphatase domain-containing protein</fullName>
    </recommendedName>
</protein>
<keyword evidence="2" id="KW-1185">Reference proteome</keyword>
<gene>
    <name evidence="1" type="primary">PARPA_06059.1 scaffold 20777</name>
</gene>
<dbReference type="Proteomes" id="UP000054107">
    <property type="component" value="Unassembled WGS sequence"/>
</dbReference>
<dbReference type="Gene3D" id="3.60.10.10">
    <property type="entry name" value="Endonuclease/exonuclease/phosphatase"/>
    <property type="match status" value="1"/>
</dbReference>
<evidence type="ECO:0000313" key="2">
    <source>
        <dbReference type="Proteomes" id="UP000054107"/>
    </source>
</evidence>
<dbReference type="AlphaFoldDB" id="A0A0B7N413"/>
<sequence length="414" mass="46728">MNTPLCQFIQQLLTLPIFNFSSAQPTLPQDAASDTSDKFDPTITPMLILGDFNYNLSNYSHDISDLNSATFSSSSPLDCNSTTPPSSQERWQRLLMNHFFECTRSREDGPLLPTFRRGNSQSTIDYIFASPFLHQHLHSSDIQFMAPKCIHNALLRARFGFNSDRQGPGLWRANPHLDTNQYFINTLHTELDSFYTNLDLENTFATSASIPISSPQETWDTLNWRARLIKRLQQKRKRLIKRFFSTHNINDLIQPIEEQISSLQSESAQDQALRAGKHWREQGETSAGYLKRTIVTRAIKRSIEGLFLHPDTNTLTASPVSMHSAAFAFYGKLFSPAEVDENCIQQLCQTIPDRDTINESSFTSLERPLTIINLREGVSRTSLHSSPGVGGIPYAILQVVFQHNAAAKLAVSCI</sequence>
<evidence type="ECO:0008006" key="3">
    <source>
        <dbReference type="Google" id="ProtNLM"/>
    </source>
</evidence>
<organism evidence="1 2">
    <name type="scientific">Parasitella parasitica</name>
    <dbReference type="NCBI Taxonomy" id="35722"/>
    <lineage>
        <taxon>Eukaryota</taxon>
        <taxon>Fungi</taxon>
        <taxon>Fungi incertae sedis</taxon>
        <taxon>Mucoromycota</taxon>
        <taxon>Mucoromycotina</taxon>
        <taxon>Mucoromycetes</taxon>
        <taxon>Mucorales</taxon>
        <taxon>Mucorineae</taxon>
        <taxon>Mucoraceae</taxon>
        <taxon>Parasitella</taxon>
    </lineage>
</organism>
<proteinExistence type="predicted"/>
<name>A0A0B7N413_9FUNG</name>
<dbReference type="InterPro" id="IPR036691">
    <property type="entry name" value="Endo/exonu/phosph_ase_sf"/>
</dbReference>